<comment type="similarity">
    <text evidence="1">Belongs to the FAX family.</text>
</comment>
<dbReference type="InterPro" id="IPR012336">
    <property type="entry name" value="Thioredoxin-like_fold"/>
</dbReference>
<evidence type="ECO:0000313" key="5">
    <source>
        <dbReference type="Proteomes" id="UP000318571"/>
    </source>
</evidence>
<sequence>MPKPTPEIEKGTVVLHQFDRARACPSPSPFPIKLETFLRMAKIKYVNDFKTPMSDKGKSPWITLDGKAVADSQLAMEYLQDHFKVDLSAHLSPEERAISRSMRAIMEDHLYFTYAMERWVFHKGKYVKEFFAPFPAPKFLHGLIIKSVSRNLKKQCVGQGLGRHSQDEQEKMALEDVKSLSDYLGDKPYLMGDKPTEIDCVLFGFICMGIYATPKHSKYHKWMMEDFQNLKAHNDRMKEKFWPDWDECKWTEK</sequence>
<dbReference type="InterPro" id="IPR036282">
    <property type="entry name" value="Glutathione-S-Trfase_C_sf"/>
</dbReference>
<dbReference type="PANTHER" id="PTHR12289:SF41">
    <property type="entry name" value="FAILED AXON CONNECTIONS-RELATED"/>
    <property type="match status" value="1"/>
</dbReference>
<dbReference type="SFLD" id="SFLDS00019">
    <property type="entry name" value="Glutathione_Transferase_(cytos"/>
    <property type="match status" value="1"/>
</dbReference>
<dbReference type="InterPro" id="IPR033468">
    <property type="entry name" value="Metaxin_GST"/>
</dbReference>
<dbReference type="Proteomes" id="UP000318571">
    <property type="component" value="Chromosome 5"/>
</dbReference>
<dbReference type="Pfam" id="PF17172">
    <property type="entry name" value="GST_N_4"/>
    <property type="match status" value="1"/>
</dbReference>
<evidence type="ECO:0000259" key="3">
    <source>
        <dbReference type="Pfam" id="PF17172"/>
    </source>
</evidence>
<evidence type="ECO:0000256" key="1">
    <source>
        <dbReference type="ARBA" id="ARBA00006475"/>
    </source>
</evidence>
<dbReference type="SUPFAM" id="SSF47616">
    <property type="entry name" value="GST C-terminal domain-like"/>
    <property type="match status" value="1"/>
</dbReference>
<dbReference type="GO" id="GO:0005737">
    <property type="term" value="C:cytoplasm"/>
    <property type="evidence" value="ECO:0007669"/>
    <property type="project" value="TreeGrafter"/>
</dbReference>
<organism evidence="4 5">
    <name type="scientific">Tigriopus californicus</name>
    <name type="common">Marine copepod</name>
    <dbReference type="NCBI Taxonomy" id="6832"/>
    <lineage>
        <taxon>Eukaryota</taxon>
        <taxon>Metazoa</taxon>
        <taxon>Ecdysozoa</taxon>
        <taxon>Arthropoda</taxon>
        <taxon>Crustacea</taxon>
        <taxon>Multicrustacea</taxon>
        <taxon>Hexanauplia</taxon>
        <taxon>Copepoda</taxon>
        <taxon>Harpacticoida</taxon>
        <taxon>Harpacticidae</taxon>
        <taxon>Tigriopus</taxon>
    </lineage>
</organism>
<dbReference type="InterPro" id="IPR050931">
    <property type="entry name" value="Mito_Protein_Transport_Metaxin"/>
</dbReference>
<dbReference type="OrthoDB" id="5809458at2759"/>
<gene>
    <name evidence="4" type="ORF">TCAL_07318</name>
</gene>
<proteinExistence type="inferred from homology"/>
<evidence type="ECO:0008006" key="6">
    <source>
        <dbReference type="Google" id="ProtNLM"/>
    </source>
</evidence>
<dbReference type="InterPro" id="IPR036249">
    <property type="entry name" value="Thioredoxin-like_sf"/>
</dbReference>
<dbReference type="InterPro" id="IPR026928">
    <property type="entry name" value="FAX/IsoI-like"/>
</dbReference>
<comment type="caution">
    <text evidence="4">The sequence shown here is derived from an EMBL/GenBank/DDBJ whole genome shotgun (WGS) entry which is preliminary data.</text>
</comment>
<dbReference type="SUPFAM" id="SSF52833">
    <property type="entry name" value="Thioredoxin-like"/>
    <property type="match status" value="1"/>
</dbReference>
<dbReference type="CDD" id="cd03193">
    <property type="entry name" value="GST_C_Metaxin"/>
    <property type="match status" value="1"/>
</dbReference>
<dbReference type="EMBL" id="VCGU01000004">
    <property type="protein sequence ID" value="TRY76301.1"/>
    <property type="molecule type" value="Genomic_DNA"/>
</dbReference>
<dbReference type="Gene3D" id="1.20.1050.10">
    <property type="match status" value="1"/>
</dbReference>
<protein>
    <recommendedName>
        <fullName evidence="6">GST N-terminal domain-containing protein</fullName>
    </recommendedName>
</protein>
<keyword evidence="5" id="KW-1185">Reference proteome</keyword>
<dbReference type="SFLD" id="SFLDG01200">
    <property type="entry name" value="SUF1.1"/>
    <property type="match status" value="1"/>
</dbReference>
<dbReference type="InterPro" id="IPR040079">
    <property type="entry name" value="Glutathione_S-Trfase"/>
</dbReference>
<dbReference type="PANTHER" id="PTHR12289">
    <property type="entry name" value="METAXIN RELATED"/>
    <property type="match status" value="1"/>
</dbReference>
<dbReference type="AlphaFoldDB" id="A0A553PF51"/>
<accession>A0A553PF51</accession>
<name>A0A553PF51_TIGCA</name>
<reference evidence="4 5" key="1">
    <citation type="journal article" date="2018" name="Nat. Ecol. Evol.">
        <title>Genomic signatures of mitonuclear coevolution across populations of Tigriopus californicus.</title>
        <authorList>
            <person name="Barreto F.S."/>
            <person name="Watson E.T."/>
            <person name="Lima T.G."/>
            <person name="Willett C.S."/>
            <person name="Edmands S."/>
            <person name="Li W."/>
            <person name="Burton R.S."/>
        </authorList>
    </citation>
    <scope>NUCLEOTIDE SEQUENCE [LARGE SCALE GENOMIC DNA]</scope>
    <source>
        <strain evidence="4 5">San Diego</strain>
    </source>
</reference>
<dbReference type="Pfam" id="PF17171">
    <property type="entry name" value="GST_C_6"/>
    <property type="match status" value="1"/>
</dbReference>
<feature type="domain" description="Thioredoxin-like fold" evidence="3">
    <location>
        <begin position="29"/>
        <end position="121"/>
    </location>
</feature>
<feature type="domain" description="Metaxin glutathione S-transferase" evidence="2">
    <location>
        <begin position="175"/>
        <end position="237"/>
    </location>
</feature>
<dbReference type="OMA" id="WQAWTEE"/>
<dbReference type="SFLD" id="SFLDG01180">
    <property type="entry name" value="SUF1"/>
    <property type="match status" value="1"/>
</dbReference>
<evidence type="ECO:0000259" key="2">
    <source>
        <dbReference type="Pfam" id="PF17171"/>
    </source>
</evidence>
<evidence type="ECO:0000313" key="4">
    <source>
        <dbReference type="EMBL" id="TRY76301.1"/>
    </source>
</evidence>